<feature type="chain" id="PRO_5001980410" evidence="2">
    <location>
        <begin position="19"/>
        <end position="613"/>
    </location>
</feature>
<proteinExistence type="predicted"/>
<organism evidence="3 4">
    <name type="scientific">Entamoeba invadens IP1</name>
    <dbReference type="NCBI Taxonomy" id="370355"/>
    <lineage>
        <taxon>Eukaryota</taxon>
        <taxon>Amoebozoa</taxon>
        <taxon>Evosea</taxon>
        <taxon>Archamoebae</taxon>
        <taxon>Mastigamoebida</taxon>
        <taxon>Entamoebidae</taxon>
        <taxon>Entamoeba</taxon>
    </lineage>
</organism>
<dbReference type="EMBL" id="KB207140">
    <property type="protein sequence ID" value="ELP84323.1"/>
    <property type="molecule type" value="Genomic_DNA"/>
</dbReference>
<feature type="region of interest" description="Disordered" evidence="1">
    <location>
        <begin position="92"/>
        <end position="156"/>
    </location>
</feature>
<accession>A0A0A1U0B0</accession>
<dbReference type="VEuPathDB" id="AmoebaDB:EIN_066080"/>
<feature type="signal peptide" evidence="2">
    <location>
        <begin position="1"/>
        <end position="18"/>
    </location>
</feature>
<gene>
    <name evidence="3" type="ORF">EIN_066080</name>
</gene>
<evidence type="ECO:0000256" key="1">
    <source>
        <dbReference type="SAM" id="MobiDB-lite"/>
    </source>
</evidence>
<feature type="compositionally biased region" description="Pro residues" evidence="1">
    <location>
        <begin position="114"/>
        <end position="130"/>
    </location>
</feature>
<sequence length="613" mass="69301">MKITFIVLCLLCLALSLAFNKTAQRTNCDGLDVGFYCVDQTKYNWCYGQSLYKTTDCPAGLVCKCGFTIYNPCAWPWSDLAICDGEPGKYFGDTPVEPESSEEPTPPQESSDTPIPPIPESSETPLPPTPESSDNPILPDSSNEEPYDPDWPDVEAGVYSMTPTTHLPLVLKFEKSNWQKQLKEVLSYKDYNNKDLYKPTDSTYECSLHPPAKYDTNPTQIWIGRPSETVTFSYTPGVAIRLPDKYYGLFLGYAMDAYGLNPGMLVGLGAKESFSFSRFAANDDGSYFIVEKENEHYDCYSASQRGLCRDGNLDGPFQVETGGMATDVAILPNRFYIGDETIPKDKRKILYMYDNEVLTSAGFREYHDFFTLTPGRAFILSSLDFHFRHNLVMQMKKLGLGEAMAKRKTREARDSLEFATAMYTYNRGVFDTQLISMLGTCDANMDPCLDCKLDGYGGHSTDIRVVCKAVDSAPGEEVYDYDLSKEDVEYFLEILESTLPFDNVDWKTLRNDVDEAYDMLKTARGGKYISFRYDWRSLLAVVRMHLPAIEYFVGDQVKSFQNYWGDNLNADLGPYQNVKDFPFTFCATAGGRKNLCNAKSSFFVQHMNYTINK</sequence>
<evidence type="ECO:0000313" key="4">
    <source>
        <dbReference type="Proteomes" id="UP000014680"/>
    </source>
</evidence>
<dbReference type="OrthoDB" id="28323at2759"/>
<evidence type="ECO:0000313" key="3">
    <source>
        <dbReference type="EMBL" id="ELP84323.1"/>
    </source>
</evidence>
<dbReference type="OMA" id="LENGFYC"/>
<reference evidence="3 4" key="1">
    <citation type="submission" date="2012-10" db="EMBL/GenBank/DDBJ databases">
        <authorList>
            <person name="Zafar N."/>
            <person name="Inman J."/>
            <person name="Hall N."/>
            <person name="Lorenzi H."/>
            <person name="Caler E."/>
        </authorList>
    </citation>
    <scope>NUCLEOTIDE SEQUENCE [LARGE SCALE GENOMIC DNA]</scope>
    <source>
        <strain evidence="3 4">IP1</strain>
    </source>
</reference>
<dbReference type="RefSeq" id="XP_004183669.1">
    <property type="nucleotide sequence ID" value="XM_004183621.1"/>
</dbReference>
<dbReference type="AlphaFoldDB" id="A0A0A1U0B0"/>
<protein>
    <submittedName>
        <fullName evidence="3">Chitin binding lectin, putative</fullName>
    </submittedName>
</protein>
<name>A0A0A1U0B0_ENTIV</name>
<dbReference type="GO" id="GO:0030246">
    <property type="term" value="F:carbohydrate binding"/>
    <property type="evidence" value="ECO:0007669"/>
    <property type="project" value="UniProtKB-KW"/>
</dbReference>
<dbReference type="KEGG" id="eiv:EIN_066080"/>
<dbReference type="Proteomes" id="UP000014680">
    <property type="component" value="Unassembled WGS sequence"/>
</dbReference>
<keyword evidence="4" id="KW-1185">Reference proteome</keyword>
<keyword evidence="3" id="KW-0430">Lectin</keyword>
<evidence type="ECO:0000256" key="2">
    <source>
        <dbReference type="SAM" id="SignalP"/>
    </source>
</evidence>
<feature type="compositionally biased region" description="Acidic residues" evidence="1">
    <location>
        <begin position="142"/>
        <end position="153"/>
    </location>
</feature>
<keyword evidence="2" id="KW-0732">Signal</keyword>
<dbReference type="GeneID" id="14883188"/>